<accession>A3BGY4</accession>
<dbReference type="Proteomes" id="UP000007752">
    <property type="component" value="Chromosome 7"/>
</dbReference>
<dbReference type="AlphaFoldDB" id="A3BGY4"/>
<reference evidence="2" key="1">
    <citation type="journal article" date="2005" name="PLoS Biol.">
        <title>The genomes of Oryza sativa: a history of duplications.</title>
        <authorList>
            <person name="Yu J."/>
            <person name="Wang J."/>
            <person name="Lin W."/>
            <person name="Li S."/>
            <person name="Li H."/>
            <person name="Zhou J."/>
            <person name="Ni P."/>
            <person name="Dong W."/>
            <person name="Hu S."/>
            <person name="Zeng C."/>
            <person name="Zhang J."/>
            <person name="Zhang Y."/>
            <person name="Li R."/>
            <person name="Xu Z."/>
            <person name="Li S."/>
            <person name="Li X."/>
            <person name="Zheng H."/>
            <person name="Cong L."/>
            <person name="Lin L."/>
            <person name="Yin J."/>
            <person name="Geng J."/>
            <person name="Li G."/>
            <person name="Shi J."/>
            <person name="Liu J."/>
            <person name="Lv H."/>
            <person name="Li J."/>
            <person name="Wang J."/>
            <person name="Deng Y."/>
            <person name="Ran L."/>
            <person name="Shi X."/>
            <person name="Wang X."/>
            <person name="Wu Q."/>
            <person name="Li C."/>
            <person name="Ren X."/>
            <person name="Wang J."/>
            <person name="Wang X."/>
            <person name="Li D."/>
            <person name="Liu D."/>
            <person name="Zhang X."/>
            <person name="Ji Z."/>
            <person name="Zhao W."/>
            <person name="Sun Y."/>
            <person name="Zhang Z."/>
            <person name="Bao J."/>
            <person name="Han Y."/>
            <person name="Dong L."/>
            <person name="Ji J."/>
            <person name="Chen P."/>
            <person name="Wu S."/>
            <person name="Liu J."/>
            <person name="Xiao Y."/>
            <person name="Bu D."/>
            <person name="Tan J."/>
            <person name="Yang L."/>
            <person name="Ye C."/>
            <person name="Zhang J."/>
            <person name="Xu J."/>
            <person name="Zhou Y."/>
            <person name="Yu Y."/>
            <person name="Zhang B."/>
            <person name="Zhuang S."/>
            <person name="Wei H."/>
            <person name="Liu B."/>
            <person name="Lei M."/>
            <person name="Yu H."/>
            <person name="Li Y."/>
            <person name="Xu H."/>
            <person name="Wei S."/>
            <person name="He X."/>
            <person name="Fang L."/>
            <person name="Zhang Z."/>
            <person name="Zhang Y."/>
            <person name="Huang X."/>
            <person name="Su Z."/>
            <person name="Tong W."/>
            <person name="Li J."/>
            <person name="Tong Z."/>
            <person name="Li S."/>
            <person name="Ye J."/>
            <person name="Wang L."/>
            <person name="Fang L."/>
            <person name="Lei T."/>
            <person name="Chen C."/>
            <person name="Chen H."/>
            <person name="Xu Z."/>
            <person name="Li H."/>
            <person name="Huang H."/>
            <person name="Zhang F."/>
            <person name="Xu H."/>
            <person name="Li N."/>
            <person name="Zhao C."/>
            <person name="Li S."/>
            <person name="Dong L."/>
            <person name="Huang Y."/>
            <person name="Li L."/>
            <person name="Xi Y."/>
            <person name="Qi Q."/>
            <person name="Li W."/>
            <person name="Zhang B."/>
            <person name="Hu W."/>
            <person name="Zhang Y."/>
            <person name="Tian X."/>
            <person name="Jiao Y."/>
            <person name="Liang X."/>
            <person name="Jin J."/>
            <person name="Gao L."/>
            <person name="Zheng W."/>
            <person name="Hao B."/>
            <person name="Liu S."/>
            <person name="Wang W."/>
            <person name="Yuan L."/>
            <person name="Cao M."/>
            <person name="McDermott J."/>
            <person name="Samudrala R."/>
            <person name="Wang J."/>
            <person name="Wong G.K."/>
            <person name="Yang H."/>
        </authorList>
    </citation>
    <scope>NUCLEOTIDE SEQUENCE [LARGE SCALE GENOMIC DNA]</scope>
</reference>
<gene>
    <name evidence="2" type="ORF">OsJ_23230</name>
</gene>
<name>A3BGY4_ORYSJ</name>
<reference evidence="2" key="2">
    <citation type="submission" date="2008-12" db="EMBL/GenBank/DDBJ databases">
        <title>Improved gene annotation of the rice (Oryza sativa) genomes.</title>
        <authorList>
            <person name="Wang J."/>
            <person name="Li R."/>
            <person name="Fan W."/>
            <person name="Huang Q."/>
            <person name="Zhang J."/>
            <person name="Zhou Y."/>
            <person name="Hu Y."/>
            <person name="Zi S."/>
            <person name="Li J."/>
            <person name="Ni P."/>
            <person name="Zheng H."/>
            <person name="Zhang Y."/>
            <person name="Zhao M."/>
            <person name="Hao Q."/>
            <person name="McDermott J."/>
            <person name="Samudrala R."/>
            <person name="Kristiansen K."/>
            <person name="Wong G.K.-S."/>
        </authorList>
    </citation>
    <scope>NUCLEOTIDE SEQUENCE</scope>
</reference>
<dbReference type="EMBL" id="CM000144">
    <property type="protein sequence ID" value="EAZ38823.1"/>
    <property type="molecule type" value="Genomic_DNA"/>
</dbReference>
<organism evidence="2">
    <name type="scientific">Oryza sativa subsp. japonica</name>
    <name type="common">Rice</name>
    <dbReference type="NCBI Taxonomy" id="39947"/>
    <lineage>
        <taxon>Eukaryota</taxon>
        <taxon>Viridiplantae</taxon>
        <taxon>Streptophyta</taxon>
        <taxon>Embryophyta</taxon>
        <taxon>Tracheophyta</taxon>
        <taxon>Spermatophyta</taxon>
        <taxon>Magnoliopsida</taxon>
        <taxon>Liliopsida</taxon>
        <taxon>Poales</taxon>
        <taxon>Poaceae</taxon>
        <taxon>BOP clade</taxon>
        <taxon>Oryzoideae</taxon>
        <taxon>Oryzeae</taxon>
        <taxon>Oryzinae</taxon>
        <taxon>Oryza</taxon>
        <taxon>Oryza sativa</taxon>
    </lineage>
</organism>
<proteinExistence type="predicted"/>
<sequence>MAMINVGLPGPAKLLEANRRATEKKEEACANGRGKVTGILDPSRSLASARHTLGSTHPRLCTRSAEMKSDS</sequence>
<evidence type="ECO:0000313" key="2">
    <source>
        <dbReference type="EMBL" id="EAZ38823.1"/>
    </source>
</evidence>
<evidence type="ECO:0000256" key="1">
    <source>
        <dbReference type="SAM" id="MobiDB-lite"/>
    </source>
</evidence>
<feature type="region of interest" description="Disordered" evidence="1">
    <location>
        <begin position="49"/>
        <end position="71"/>
    </location>
</feature>
<protein>
    <submittedName>
        <fullName evidence="2">Uncharacterized protein</fullName>
    </submittedName>
</protein>